<dbReference type="Gene3D" id="2.30.40.10">
    <property type="entry name" value="Urease, subunit C, domain 1"/>
    <property type="match status" value="1"/>
</dbReference>
<comment type="caution">
    <text evidence="5">The sequence shown here is derived from an EMBL/GenBank/DDBJ whole genome shotgun (WGS) entry which is preliminary data.</text>
</comment>
<dbReference type="EMBL" id="JAAGOH010000003">
    <property type="protein sequence ID" value="NDY90440.1"/>
    <property type="molecule type" value="Genomic_DNA"/>
</dbReference>
<dbReference type="InterPro" id="IPR032466">
    <property type="entry name" value="Metal_Hydrolase"/>
</dbReference>
<dbReference type="RefSeq" id="WP_163456288.1">
    <property type="nucleotide sequence ID" value="NZ_JAAGOH010000003.1"/>
</dbReference>
<dbReference type="GO" id="GO:0016810">
    <property type="term" value="F:hydrolase activity, acting on carbon-nitrogen (but not peptide) bonds"/>
    <property type="evidence" value="ECO:0007669"/>
    <property type="project" value="InterPro"/>
</dbReference>
<dbReference type="InterPro" id="IPR011059">
    <property type="entry name" value="Metal-dep_hydrolase_composite"/>
</dbReference>
<dbReference type="Gene3D" id="3.20.20.140">
    <property type="entry name" value="Metal-dependent hydrolases"/>
    <property type="match status" value="1"/>
</dbReference>
<evidence type="ECO:0000256" key="3">
    <source>
        <dbReference type="SAM" id="MobiDB-lite"/>
    </source>
</evidence>
<dbReference type="SUPFAM" id="SSF51338">
    <property type="entry name" value="Composite domain of metallo-dependent hydrolases"/>
    <property type="match status" value="1"/>
</dbReference>
<name>A0A7C9THF0_9BURK</name>
<feature type="region of interest" description="Disordered" evidence="3">
    <location>
        <begin position="466"/>
        <end position="486"/>
    </location>
</feature>
<evidence type="ECO:0000256" key="2">
    <source>
        <dbReference type="ARBA" id="ARBA00022801"/>
    </source>
</evidence>
<evidence type="ECO:0000256" key="1">
    <source>
        <dbReference type="ARBA" id="ARBA00006745"/>
    </source>
</evidence>
<dbReference type="PANTHER" id="PTHR43794:SF11">
    <property type="entry name" value="AMIDOHYDROLASE-RELATED DOMAIN-CONTAINING PROTEIN"/>
    <property type="match status" value="1"/>
</dbReference>
<sequence>MKRCILAARLVTMGPAGVLATGHLYLKGDRIVAAQDATVPPPPGFAGVTVHDLSGYDVLPGLMDLHNHPAYNALPLWPVPKRYTGRSQWLDDKRYRAQVSAPATALLKAPSPYLRALARYVELRSLMGGCTALQGLSAKGGSTHYRGLVRNFEETSNGGLPRARTRVADVDSDDELKSFAEVLDSQQPTFFHWAEGTAENPSAVRQVSVVREHQLLRPNLICIHCLALTRDDHQALRDAGSHVVWSPLSNLLLYGKTLDPADLNTHHPFALGCDWTPSGSRNLLQELKVAHLVDQQQEVDQRLGTERLVKALTADAARVVQWGGQLGQLRAGYLADLLVVRRRHDDPYANLLHATEREVAAVWVDGVPLYGDADLMLQLSAADTPIWPHWDTLTVGGVPKRLRLPDAGPNVSACMALLSQALAHPEALAPSAAPGLAPAGADWAASAAPVGPAAFGLVFDMGDDLASPPQAEPAADQPGGMAMAWAPAHPTPIKPLTLAPLTVVDDPDYCTTIAQSPNLPDYLRGDALKRFYLAPQ</sequence>
<dbReference type="Proteomes" id="UP000484255">
    <property type="component" value="Unassembled WGS sequence"/>
</dbReference>
<organism evidence="5 6">
    <name type="scientific">Ideonella livida</name>
    <dbReference type="NCBI Taxonomy" id="2707176"/>
    <lineage>
        <taxon>Bacteria</taxon>
        <taxon>Pseudomonadati</taxon>
        <taxon>Pseudomonadota</taxon>
        <taxon>Betaproteobacteria</taxon>
        <taxon>Burkholderiales</taxon>
        <taxon>Sphaerotilaceae</taxon>
        <taxon>Ideonella</taxon>
    </lineage>
</organism>
<keyword evidence="6" id="KW-1185">Reference proteome</keyword>
<accession>A0A7C9THF0</accession>
<dbReference type="InterPro" id="IPR006680">
    <property type="entry name" value="Amidohydro-rel"/>
</dbReference>
<evidence type="ECO:0000313" key="5">
    <source>
        <dbReference type="EMBL" id="NDY90440.1"/>
    </source>
</evidence>
<dbReference type="AlphaFoldDB" id="A0A7C9THF0"/>
<gene>
    <name evidence="5" type="ORF">G3A44_04420</name>
</gene>
<evidence type="ECO:0000313" key="6">
    <source>
        <dbReference type="Proteomes" id="UP000484255"/>
    </source>
</evidence>
<dbReference type="SUPFAM" id="SSF51556">
    <property type="entry name" value="Metallo-dependent hydrolases"/>
    <property type="match status" value="1"/>
</dbReference>
<dbReference type="Pfam" id="PF01979">
    <property type="entry name" value="Amidohydro_1"/>
    <property type="match status" value="1"/>
</dbReference>
<dbReference type="InterPro" id="IPR050287">
    <property type="entry name" value="MTA/SAH_deaminase"/>
</dbReference>
<keyword evidence="2 5" id="KW-0378">Hydrolase</keyword>
<feature type="domain" description="Amidohydrolase-related" evidence="4">
    <location>
        <begin position="58"/>
        <end position="367"/>
    </location>
</feature>
<proteinExistence type="inferred from homology"/>
<reference evidence="5 6" key="1">
    <citation type="submission" date="2020-02" db="EMBL/GenBank/DDBJ databases">
        <title>Ideonella bacterium strain TBM-1.</title>
        <authorList>
            <person name="Chen W.-M."/>
        </authorList>
    </citation>
    <scope>NUCLEOTIDE SEQUENCE [LARGE SCALE GENOMIC DNA]</scope>
    <source>
        <strain evidence="5 6">TBM-1</strain>
    </source>
</reference>
<comment type="similarity">
    <text evidence="1">Belongs to the metallo-dependent hydrolases superfamily. ATZ/TRZ family.</text>
</comment>
<evidence type="ECO:0000259" key="4">
    <source>
        <dbReference type="Pfam" id="PF01979"/>
    </source>
</evidence>
<dbReference type="PANTHER" id="PTHR43794">
    <property type="entry name" value="AMINOHYDROLASE SSNA-RELATED"/>
    <property type="match status" value="1"/>
</dbReference>
<protein>
    <submittedName>
        <fullName evidence="5">Amidohydrolase family protein</fullName>
    </submittedName>
</protein>